<proteinExistence type="predicted"/>
<gene>
    <name evidence="1" type="ORF">CK203_052388</name>
</gene>
<accession>A0A438H3A6</accession>
<evidence type="ECO:0000313" key="1">
    <source>
        <dbReference type="EMBL" id="RVW78952.1"/>
    </source>
</evidence>
<organism evidence="1 2">
    <name type="scientific">Vitis vinifera</name>
    <name type="common">Grape</name>
    <dbReference type="NCBI Taxonomy" id="29760"/>
    <lineage>
        <taxon>Eukaryota</taxon>
        <taxon>Viridiplantae</taxon>
        <taxon>Streptophyta</taxon>
        <taxon>Embryophyta</taxon>
        <taxon>Tracheophyta</taxon>
        <taxon>Spermatophyta</taxon>
        <taxon>Magnoliopsida</taxon>
        <taxon>eudicotyledons</taxon>
        <taxon>Gunneridae</taxon>
        <taxon>Pentapetalae</taxon>
        <taxon>rosids</taxon>
        <taxon>Vitales</taxon>
        <taxon>Vitaceae</taxon>
        <taxon>Viteae</taxon>
        <taxon>Vitis</taxon>
    </lineage>
</organism>
<protein>
    <submittedName>
        <fullName evidence="1">Uncharacterized protein</fullName>
    </submittedName>
</protein>
<dbReference type="AlphaFoldDB" id="A0A438H3A6"/>
<comment type="caution">
    <text evidence="1">The sequence shown here is derived from an EMBL/GenBank/DDBJ whole genome shotgun (WGS) entry which is preliminary data.</text>
</comment>
<sequence length="83" mass="9092">MVVRQRINHPKTSPNIDKSTFKCTHCNKTDATSLDIHNFKATTLEKDSKKTSIAIVAKIKIEANVAEKAFALVAATDYGGFTP</sequence>
<dbReference type="EMBL" id="QGNW01000288">
    <property type="protein sequence ID" value="RVW78952.1"/>
    <property type="molecule type" value="Genomic_DNA"/>
</dbReference>
<reference evidence="1 2" key="1">
    <citation type="journal article" date="2018" name="PLoS Genet.">
        <title>Population sequencing reveals clonal diversity and ancestral inbreeding in the grapevine cultivar Chardonnay.</title>
        <authorList>
            <person name="Roach M.J."/>
            <person name="Johnson D.L."/>
            <person name="Bohlmann J."/>
            <person name="van Vuuren H.J."/>
            <person name="Jones S.J."/>
            <person name="Pretorius I.S."/>
            <person name="Schmidt S.A."/>
            <person name="Borneman A.R."/>
        </authorList>
    </citation>
    <scope>NUCLEOTIDE SEQUENCE [LARGE SCALE GENOMIC DNA]</scope>
    <source>
        <strain evidence="2">cv. Chardonnay</strain>
        <tissue evidence="1">Leaf</tissue>
    </source>
</reference>
<dbReference type="Proteomes" id="UP000288805">
    <property type="component" value="Unassembled WGS sequence"/>
</dbReference>
<evidence type="ECO:0000313" key="2">
    <source>
        <dbReference type="Proteomes" id="UP000288805"/>
    </source>
</evidence>
<name>A0A438H3A6_VITVI</name>